<dbReference type="SUPFAM" id="SSF53335">
    <property type="entry name" value="S-adenosyl-L-methionine-dependent methyltransferases"/>
    <property type="match status" value="1"/>
</dbReference>
<feature type="domain" description="Methyltransferase" evidence="1">
    <location>
        <begin position="67"/>
        <end position="183"/>
    </location>
</feature>
<evidence type="ECO:0000313" key="3">
    <source>
        <dbReference type="Proteomes" id="UP000198908"/>
    </source>
</evidence>
<dbReference type="GO" id="GO:0032259">
    <property type="term" value="P:methylation"/>
    <property type="evidence" value="ECO:0007669"/>
    <property type="project" value="UniProtKB-KW"/>
</dbReference>
<dbReference type="InterPro" id="IPR025714">
    <property type="entry name" value="Methyltranfer_dom"/>
</dbReference>
<dbReference type="Pfam" id="PF13847">
    <property type="entry name" value="Methyltransf_31"/>
    <property type="match status" value="1"/>
</dbReference>
<dbReference type="AlphaFoldDB" id="A0A1G6QSR9"/>
<dbReference type="PANTHER" id="PTHR43591:SF24">
    <property type="entry name" value="2-METHOXY-6-POLYPRENYL-1,4-BENZOQUINOL METHYLASE, MITOCHONDRIAL"/>
    <property type="match status" value="1"/>
</dbReference>
<dbReference type="InterPro" id="IPR029063">
    <property type="entry name" value="SAM-dependent_MTases_sf"/>
</dbReference>
<name>A0A1G6QSR9_9BURK</name>
<keyword evidence="2" id="KW-0808">Transferase</keyword>
<dbReference type="EMBL" id="FMYQ01000012">
    <property type="protein sequence ID" value="SDC95341.1"/>
    <property type="molecule type" value="Genomic_DNA"/>
</dbReference>
<protein>
    <submittedName>
        <fullName evidence="2">Ubiquinone/menaquinone biosynthesis C-methylase UbiE</fullName>
    </submittedName>
</protein>
<proteinExistence type="predicted"/>
<keyword evidence="3" id="KW-1185">Reference proteome</keyword>
<keyword evidence="2" id="KW-0830">Ubiquinone</keyword>
<gene>
    <name evidence="2" type="ORF">SAMN05421548_11294</name>
</gene>
<accession>A0A1G6QSR9</accession>
<dbReference type="GO" id="GO:0008168">
    <property type="term" value="F:methyltransferase activity"/>
    <property type="evidence" value="ECO:0007669"/>
    <property type="project" value="UniProtKB-KW"/>
</dbReference>
<sequence>MPGYPRGGLSSFPWKSILSPLTNDVTLDNWFAWILRHRHGEDRAHEHAVRDEVTRYADRVLDFVQPHPGMTLADIGTGDGLVAFRAIERTGASIRVLMTDISSPLLRYAEETARSLGVSGQCAFIHGCAEKLEGIANEAVDAATMRAVLAYVQDKPAAMRELYRILKPGGRFAIAEPILRDEALEVCMLKRLVDERAFNTDDPFFALLLRCRAAQFPDTEEKARSLSITNYGERDLVRFAIDAGFTDVHLELHINVRTEDCLPWETFLRISPHPLAPTLEEVLEKEFTRDERRYLEVRMRAIFESGNQLGAERIAYLTAKRP</sequence>
<dbReference type="Proteomes" id="UP000198908">
    <property type="component" value="Unassembled WGS sequence"/>
</dbReference>
<dbReference type="OrthoDB" id="529208at2"/>
<keyword evidence="2" id="KW-0489">Methyltransferase</keyword>
<organism evidence="2 3">
    <name type="scientific">Paraburkholderia lycopersici</name>
    <dbReference type="NCBI Taxonomy" id="416944"/>
    <lineage>
        <taxon>Bacteria</taxon>
        <taxon>Pseudomonadati</taxon>
        <taxon>Pseudomonadota</taxon>
        <taxon>Betaproteobacteria</taxon>
        <taxon>Burkholderiales</taxon>
        <taxon>Burkholderiaceae</taxon>
        <taxon>Paraburkholderia</taxon>
    </lineage>
</organism>
<evidence type="ECO:0000313" key="2">
    <source>
        <dbReference type="EMBL" id="SDC95341.1"/>
    </source>
</evidence>
<evidence type="ECO:0000259" key="1">
    <source>
        <dbReference type="Pfam" id="PF13847"/>
    </source>
</evidence>
<dbReference type="CDD" id="cd02440">
    <property type="entry name" value="AdoMet_MTases"/>
    <property type="match status" value="1"/>
</dbReference>
<reference evidence="3" key="1">
    <citation type="submission" date="2016-09" db="EMBL/GenBank/DDBJ databases">
        <authorList>
            <person name="Varghese N."/>
            <person name="Submissions S."/>
        </authorList>
    </citation>
    <scope>NUCLEOTIDE SEQUENCE [LARGE SCALE GENOMIC DNA]</scope>
    <source>
        <strain evidence="3">TNe-862</strain>
    </source>
</reference>
<dbReference type="Gene3D" id="3.40.50.150">
    <property type="entry name" value="Vaccinia Virus protein VP39"/>
    <property type="match status" value="1"/>
</dbReference>
<dbReference type="PANTHER" id="PTHR43591">
    <property type="entry name" value="METHYLTRANSFERASE"/>
    <property type="match status" value="1"/>
</dbReference>
<dbReference type="STRING" id="416944.SAMN05421548_11294"/>